<dbReference type="SUPFAM" id="SSF110324">
    <property type="entry name" value="Ribosomal L27 protein-like"/>
    <property type="match status" value="1"/>
</dbReference>
<gene>
    <name evidence="1" type="ORF">COX41_01925</name>
</gene>
<protein>
    <submittedName>
        <fullName evidence="1">50S ribosomal protein L27</fullName>
    </submittedName>
</protein>
<sequence length="78" mass="8428">MTGGFSTPKKDKANKVSGGMWVKAGQILVRGVDTYKAGANVKGPGTLFALCDGKVYFTRRKTSHGKLHTFVNIEPTKK</sequence>
<dbReference type="GO" id="GO:0003735">
    <property type="term" value="F:structural constituent of ribosome"/>
    <property type="evidence" value="ECO:0007669"/>
    <property type="project" value="InterPro"/>
</dbReference>
<dbReference type="Gene3D" id="2.40.50.100">
    <property type="match status" value="1"/>
</dbReference>
<evidence type="ECO:0000313" key="2">
    <source>
        <dbReference type="Proteomes" id="UP000231292"/>
    </source>
</evidence>
<dbReference type="AlphaFoldDB" id="A0A2G9YM77"/>
<dbReference type="Pfam" id="PF01016">
    <property type="entry name" value="Ribosomal_L27"/>
    <property type="match status" value="1"/>
</dbReference>
<dbReference type="GO" id="GO:0006412">
    <property type="term" value="P:translation"/>
    <property type="evidence" value="ECO:0007669"/>
    <property type="project" value="InterPro"/>
</dbReference>
<proteinExistence type="predicted"/>
<accession>A0A2G9YM77</accession>
<dbReference type="GO" id="GO:0005840">
    <property type="term" value="C:ribosome"/>
    <property type="evidence" value="ECO:0007669"/>
    <property type="project" value="UniProtKB-KW"/>
</dbReference>
<keyword evidence="1" id="KW-0687">Ribonucleoprotein</keyword>
<organism evidence="1 2">
    <name type="scientific">Candidatus Sherwoodlollariibacterium unditelluris</name>
    <dbReference type="NCBI Taxonomy" id="1974757"/>
    <lineage>
        <taxon>Bacteria</taxon>
        <taxon>Pseudomonadati</taxon>
        <taxon>Candidatus Omnitrophota</taxon>
        <taxon>Candidatus Sherwoodlollariibacterium</taxon>
    </lineage>
</organism>
<reference evidence="1 2" key="1">
    <citation type="submission" date="2017-09" db="EMBL/GenBank/DDBJ databases">
        <title>Depth-based differentiation of microbial function through sediment-hosted aquifers and enrichment of novel symbionts in the deep terrestrial subsurface.</title>
        <authorList>
            <person name="Probst A.J."/>
            <person name="Ladd B."/>
            <person name="Jarett J.K."/>
            <person name="Geller-Mcgrath D.E."/>
            <person name="Sieber C.M."/>
            <person name="Emerson J.B."/>
            <person name="Anantharaman K."/>
            <person name="Thomas B.C."/>
            <person name="Malmstrom R."/>
            <person name="Stieglmeier M."/>
            <person name="Klingl A."/>
            <person name="Woyke T."/>
            <person name="Ryan C.M."/>
            <person name="Banfield J.F."/>
        </authorList>
    </citation>
    <scope>NUCLEOTIDE SEQUENCE [LARGE SCALE GENOMIC DNA]</scope>
    <source>
        <strain evidence="1">CG23_combo_of_CG06-09_8_20_14_all_41_10</strain>
    </source>
</reference>
<comment type="caution">
    <text evidence="1">The sequence shown here is derived from an EMBL/GenBank/DDBJ whole genome shotgun (WGS) entry which is preliminary data.</text>
</comment>
<dbReference type="EMBL" id="PCRK01000037">
    <property type="protein sequence ID" value="PIP19611.1"/>
    <property type="molecule type" value="Genomic_DNA"/>
</dbReference>
<dbReference type="Proteomes" id="UP000231292">
    <property type="component" value="Unassembled WGS sequence"/>
</dbReference>
<name>A0A2G9YM77_9BACT</name>
<dbReference type="InterPro" id="IPR001684">
    <property type="entry name" value="Ribosomal_bL27"/>
</dbReference>
<evidence type="ECO:0000313" key="1">
    <source>
        <dbReference type="EMBL" id="PIP19611.1"/>
    </source>
</evidence>
<keyword evidence="1" id="KW-0689">Ribosomal protein</keyword>